<proteinExistence type="inferred from homology"/>
<protein>
    <recommendedName>
        <fullName evidence="6">S-ribosylhomocysteine lyase</fullName>
        <ecNumber evidence="5">4.4.1.21</ecNumber>
    </recommendedName>
    <alternativeName>
        <fullName evidence="13">AI-2 synthesis protein</fullName>
    </alternativeName>
    <alternativeName>
        <fullName evidence="14">Autoinducer-2 production protein LuxS</fullName>
    </alternativeName>
</protein>
<dbReference type="EMBL" id="JBHUOP010000016">
    <property type="protein sequence ID" value="MFD2841833.1"/>
    <property type="molecule type" value="Genomic_DNA"/>
</dbReference>
<evidence type="ECO:0000256" key="1">
    <source>
        <dbReference type="ARBA" id="ARBA00000297"/>
    </source>
</evidence>
<sequence length="158" mass="17175">MAKKVVVESFELDHDAVVAPYIRQAGDKEIPGGGRVCKYDLRFTQPNTEPYLPIETAHSIEHILAFTLREFSDDIIGVSPMGCLTGIYVITTGNIDTAEKMKDIVIPGLKRLLEFDAVPGAESSKSCGSYQLHDLEGAKAAARKFLAGEESLLSVFGD</sequence>
<reference evidence="16" key="1">
    <citation type="journal article" date="2019" name="Int. J. Syst. Evol. Microbiol.">
        <title>The Global Catalogue of Microorganisms (GCM) 10K type strain sequencing project: providing services to taxonomists for standard genome sequencing and annotation.</title>
        <authorList>
            <consortium name="The Broad Institute Genomics Platform"/>
            <consortium name="The Broad Institute Genome Sequencing Center for Infectious Disease"/>
            <person name="Wu L."/>
            <person name="Ma J."/>
        </authorList>
    </citation>
    <scope>NUCLEOTIDE SEQUENCE [LARGE SCALE GENOMIC DNA]</scope>
    <source>
        <strain evidence="16">KCTC 33576</strain>
    </source>
</reference>
<comment type="cofactor">
    <cofactor evidence="2">
        <name>Fe cation</name>
        <dbReference type="ChEBI" id="CHEBI:24875"/>
    </cofactor>
</comment>
<dbReference type="EC" id="4.4.1.21" evidence="5"/>
<evidence type="ECO:0000256" key="13">
    <source>
        <dbReference type="ARBA" id="ARBA00030600"/>
    </source>
</evidence>
<dbReference type="RefSeq" id="WP_377468259.1">
    <property type="nucleotide sequence ID" value="NZ_JBHUOP010000016.1"/>
</dbReference>
<evidence type="ECO:0000256" key="4">
    <source>
        <dbReference type="ARBA" id="ARBA00011738"/>
    </source>
</evidence>
<accession>A0ABW5XIY3</accession>
<evidence type="ECO:0000256" key="14">
    <source>
        <dbReference type="ARBA" id="ARBA00031777"/>
    </source>
</evidence>
<dbReference type="PANTHER" id="PTHR35799:SF1">
    <property type="entry name" value="S-RIBOSYLHOMOCYSTEINE LYASE"/>
    <property type="match status" value="1"/>
</dbReference>
<dbReference type="InterPro" id="IPR003815">
    <property type="entry name" value="S-ribosylhomocysteinase"/>
</dbReference>
<evidence type="ECO:0000256" key="3">
    <source>
        <dbReference type="ARBA" id="ARBA00007311"/>
    </source>
</evidence>
<dbReference type="Proteomes" id="UP001597391">
    <property type="component" value="Unassembled WGS sequence"/>
</dbReference>
<dbReference type="InterPro" id="IPR011249">
    <property type="entry name" value="Metalloenz_LuxS/M16"/>
</dbReference>
<evidence type="ECO:0000256" key="2">
    <source>
        <dbReference type="ARBA" id="ARBA00001962"/>
    </source>
</evidence>
<comment type="catalytic activity">
    <reaction evidence="1">
        <text>S-(5-deoxy-D-ribos-5-yl)-L-homocysteine = (S)-4,5-dihydroxypentane-2,3-dione + L-homocysteine</text>
        <dbReference type="Rhea" id="RHEA:17753"/>
        <dbReference type="ChEBI" id="CHEBI:29484"/>
        <dbReference type="ChEBI" id="CHEBI:58195"/>
        <dbReference type="ChEBI" id="CHEBI:58199"/>
        <dbReference type="EC" id="4.4.1.21"/>
    </reaction>
</comment>
<evidence type="ECO:0000313" key="16">
    <source>
        <dbReference type="Proteomes" id="UP001597391"/>
    </source>
</evidence>
<dbReference type="GO" id="GO:0043768">
    <property type="term" value="F:S-ribosylhomocysteine lyase activity"/>
    <property type="evidence" value="ECO:0007669"/>
    <property type="project" value="UniProtKB-EC"/>
</dbReference>
<dbReference type="InterPro" id="IPR037005">
    <property type="entry name" value="LuxS_sf"/>
</dbReference>
<evidence type="ECO:0000256" key="10">
    <source>
        <dbReference type="ARBA" id="ARBA00023004"/>
    </source>
</evidence>
<evidence type="ECO:0000256" key="9">
    <source>
        <dbReference type="ARBA" id="ARBA00022929"/>
    </source>
</evidence>
<evidence type="ECO:0000313" key="15">
    <source>
        <dbReference type="EMBL" id="MFD2841833.1"/>
    </source>
</evidence>
<keyword evidence="11 15" id="KW-0456">Lyase</keyword>
<gene>
    <name evidence="15" type="ORF">ACFSYH_14840</name>
</gene>
<keyword evidence="8" id="KW-0479">Metal-binding</keyword>
<comment type="caution">
    <text evidence="15">The sequence shown here is derived from an EMBL/GenBank/DDBJ whole genome shotgun (WGS) entry which is preliminary data.</text>
</comment>
<dbReference type="SUPFAM" id="SSF63411">
    <property type="entry name" value="LuxS/MPP-like metallohydrolase"/>
    <property type="match status" value="1"/>
</dbReference>
<keyword evidence="7" id="KW-0673">Quorum sensing</keyword>
<name>A0ABW5XIY3_9MICO</name>
<keyword evidence="16" id="KW-1185">Reference proteome</keyword>
<dbReference type="PRINTS" id="PR01487">
    <property type="entry name" value="LUXSPROTEIN"/>
</dbReference>
<evidence type="ECO:0000256" key="5">
    <source>
        <dbReference type="ARBA" id="ARBA00012240"/>
    </source>
</evidence>
<organism evidence="15 16">
    <name type="scientific">Populibacterium corticicola</name>
    <dbReference type="NCBI Taxonomy" id="1812826"/>
    <lineage>
        <taxon>Bacteria</taxon>
        <taxon>Bacillati</taxon>
        <taxon>Actinomycetota</taxon>
        <taxon>Actinomycetes</taxon>
        <taxon>Micrococcales</taxon>
        <taxon>Jonesiaceae</taxon>
        <taxon>Populibacterium</taxon>
    </lineage>
</organism>
<keyword evidence="9" id="KW-0071">Autoinducer synthesis</keyword>
<evidence type="ECO:0000256" key="8">
    <source>
        <dbReference type="ARBA" id="ARBA00022723"/>
    </source>
</evidence>
<dbReference type="Pfam" id="PF02664">
    <property type="entry name" value="LuxS"/>
    <property type="match status" value="1"/>
</dbReference>
<dbReference type="PANTHER" id="PTHR35799">
    <property type="entry name" value="S-RIBOSYLHOMOCYSTEINE LYASE"/>
    <property type="match status" value="1"/>
</dbReference>
<comment type="subunit">
    <text evidence="4">Homodimer.</text>
</comment>
<evidence type="ECO:0000256" key="6">
    <source>
        <dbReference type="ARBA" id="ARBA00015130"/>
    </source>
</evidence>
<dbReference type="Gene3D" id="3.30.1360.80">
    <property type="entry name" value="S-ribosylhomocysteinase (LuxS)"/>
    <property type="match status" value="1"/>
</dbReference>
<comment type="function">
    <text evidence="12">Involved in the synthesis of autoinducer 2 (AI-2) which is secreted by bacteria and is used to communicate both the cell density and the metabolic potential of the environment. The regulation of gene expression in response to changes in cell density is called quorum sensing. Catalyzes the transformation of S-ribosylhomocysteine (RHC) to homocysteine (HC) and 4,5-dihydroxy-2,3-pentadione (DPD).</text>
</comment>
<keyword evidence="10" id="KW-0408">Iron</keyword>
<comment type="similarity">
    <text evidence="3">Belongs to the LuxS family.</text>
</comment>
<evidence type="ECO:0000256" key="11">
    <source>
        <dbReference type="ARBA" id="ARBA00023239"/>
    </source>
</evidence>
<evidence type="ECO:0000256" key="7">
    <source>
        <dbReference type="ARBA" id="ARBA00022654"/>
    </source>
</evidence>
<evidence type="ECO:0000256" key="12">
    <source>
        <dbReference type="ARBA" id="ARBA00024654"/>
    </source>
</evidence>